<dbReference type="Gene3D" id="3.30.428.10">
    <property type="entry name" value="HIT-like"/>
    <property type="match status" value="1"/>
</dbReference>
<keyword evidence="5" id="KW-0378">Hydrolase</keyword>
<dbReference type="InterPro" id="IPR011146">
    <property type="entry name" value="HIT-like"/>
</dbReference>
<dbReference type="InterPro" id="IPR036265">
    <property type="entry name" value="HIT-like_sf"/>
</dbReference>
<gene>
    <name evidence="5" type="ORF">SAMN05877842_106199</name>
</gene>
<feature type="short sequence motif" description="Histidine triad motif" evidence="2 3">
    <location>
        <begin position="98"/>
        <end position="102"/>
    </location>
</feature>
<proteinExistence type="predicted"/>
<feature type="active site" description="Tele-AMP-histidine intermediate" evidence="1">
    <location>
        <position position="100"/>
    </location>
</feature>
<evidence type="ECO:0000259" key="4">
    <source>
        <dbReference type="PROSITE" id="PS51084"/>
    </source>
</evidence>
<dbReference type="Pfam" id="PF01230">
    <property type="entry name" value="HIT"/>
    <property type="match status" value="1"/>
</dbReference>
<name>A0A285UDN5_9BACL</name>
<protein>
    <submittedName>
        <fullName evidence="5">Diadenosine tetraphosphate (Ap4A) HIT family hydrolase</fullName>
    </submittedName>
</protein>
<dbReference type="PROSITE" id="PS51084">
    <property type="entry name" value="HIT_2"/>
    <property type="match status" value="1"/>
</dbReference>
<evidence type="ECO:0000256" key="1">
    <source>
        <dbReference type="PIRSR" id="PIRSR601310-1"/>
    </source>
</evidence>
<evidence type="ECO:0000313" key="5">
    <source>
        <dbReference type="EMBL" id="SOC39942.1"/>
    </source>
</evidence>
<dbReference type="AlphaFoldDB" id="A0A285UDN5"/>
<reference evidence="6" key="1">
    <citation type="submission" date="2017-08" db="EMBL/GenBank/DDBJ databases">
        <authorList>
            <person name="Varghese N."/>
            <person name="Submissions S."/>
        </authorList>
    </citation>
    <scope>NUCLEOTIDE SEQUENCE [LARGE SCALE GENOMIC DNA]</scope>
    <source>
        <strain evidence="6">JC23</strain>
    </source>
</reference>
<dbReference type="GO" id="GO:0016787">
    <property type="term" value="F:hydrolase activity"/>
    <property type="evidence" value="ECO:0007669"/>
    <property type="project" value="UniProtKB-KW"/>
</dbReference>
<evidence type="ECO:0000256" key="3">
    <source>
        <dbReference type="PROSITE-ProRule" id="PRU00464"/>
    </source>
</evidence>
<evidence type="ECO:0000313" key="6">
    <source>
        <dbReference type="Proteomes" id="UP000219252"/>
    </source>
</evidence>
<accession>A0A285UDN5</accession>
<feature type="domain" description="HIT" evidence="4">
    <location>
        <begin position="6"/>
        <end position="113"/>
    </location>
</feature>
<sequence length="151" mass="17039">MGENCFICKKHKGKIQTAGIAIYEDDYVYVGHVDSNGEPNYLGHLMIDLKRHVPTLGDMNVEEASAFGVIMARISKALKETEGAEHIYAVVSGNSVPHVHMHIIPRYPNTPKEFWAPFAVYDAPNARMGRESEVVSLCERIKNYLESNRYE</sequence>
<evidence type="ECO:0000256" key="2">
    <source>
        <dbReference type="PIRSR" id="PIRSR601310-3"/>
    </source>
</evidence>
<dbReference type="OrthoDB" id="9784774at2"/>
<dbReference type="PANTHER" id="PTHR46648:SF1">
    <property type="entry name" value="ADENOSINE 5'-MONOPHOSPHORAMIDASE HNT1"/>
    <property type="match status" value="1"/>
</dbReference>
<keyword evidence="6" id="KW-1185">Reference proteome</keyword>
<dbReference type="EMBL" id="OBQC01000006">
    <property type="protein sequence ID" value="SOC39942.1"/>
    <property type="molecule type" value="Genomic_DNA"/>
</dbReference>
<organism evidence="5 6">
    <name type="scientific">Ureibacillus acetophenoni</name>
    <dbReference type="NCBI Taxonomy" id="614649"/>
    <lineage>
        <taxon>Bacteria</taxon>
        <taxon>Bacillati</taxon>
        <taxon>Bacillota</taxon>
        <taxon>Bacilli</taxon>
        <taxon>Bacillales</taxon>
        <taxon>Caryophanaceae</taxon>
        <taxon>Ureibacillus</taxon>
    </lineage>
</organism>
<dbReference type="GO" id="GO:0009117">
    <property type="term" value="P:nucleotide metabolic process"/>
    <property type="evidence" value="ECO:0007669"/>
    <property type="project" value="TreeGrafter"/>
</dbReference>
<dbReference type="SUPFAM" id="SSF54197">
    <property type="entry name" value="HIT-like"/>
    <property type="match status" value="1"/>
</dbReference>
<dbReference type="RefSeq" id="WP_097149576.1">
    <property type="nucleotide sequence ID" value="NZ_OBQC01000006.1"/>
</dbReference>
<dbReference type="InterPro" id="IPR001310">
    <property type="entry name" value="Histidine_triad_HIT"/>
</dbReference>
<dbReference type="PANTHER" id="PTHR46648">
    <property type="entry name" value="HIT FAMILY PROTEIN 1"/>
    <property type="match status" value="1"/>
</dbReference>
<dbReference type="Proteomes" id="UP000219252">
    <property type="component" value="Unassembled WGS sequence"/>
</dbReference>